<dbReference type="GO" id="GO:0004001">
    <property type="term" value="F:adenosine kinase activity"/>
    <property type="evidence" value="ECO:0007669"/>
    <property type="project" value="UniProtKB-UniRule"/>
</dbReference>
<comment type="similarity">
    <text evidence="3 11">Belongs to the carbohydrate kinase PfkB family.</text>
</comment>
<evidence type="ECO:0000256" key="2">
    <source>
        <dbReference type="ARBA" id="ARBA00004801"/>
    </source>
</evidence>
<dbReference type="GO" id="GO:0005634">
    <property type="term" value="C:nucleus"/>
    <property type="evidence" value="ECO:0007669"/>
    <property type="project" value="TreeGrafter"/>
</dbReference>
<evidence type="ECO:0000256" key="7">
    <source>
        <dbReference type="ARBA" id="ARBA00022741"/>
    </source>
</evidence>
<dbReference type="GO" id="GO:0044209">
    <property type="term" value="P:AMP salvage"/>
    <property type="evidence" value="ECO:0007669"/>
    <property type="project" value="UniProtKB-UniRule"/>
</dbReference>
<evidence type="ECO:0000256" key="11">
    <source>
        <dbReference type="RuleBase" id="RU368116"/>
    </source>
</evidence>
<evidence type="ECO:0000256" key="3">
    <source>
        <dbReference type="ARBA" id="ARBA00010688"/>
    </source>
</evidence>
<evidence type="ECO:0000256" key="8">
    <source>
        <dbReference type="ARBA" id="ARBA00022777"/>
    </source>
</evidence>
<evidence type="ECO:0000256" key="6">
    <source>
        <dbReference type="ARBA" id="ARBA00022726"/>
    </source>
</evidence>
<dbReference type="GO" id="GO:0006144">
    <property type="term" value="P:purine nucleobase metabolic process"/>
    <property type="evidence" value="ECO:0007669"/>
    <property type="project" value="TreeGrafter"/>
</dbReference>
<keyword evidence="11" id="KW-0460">Magnesium</keyword>
<dbReference type="Gene3D" id="3.40.1190.20">
    <property type="match status" value="1"/>
</dbReference>
<dbReference type="CDD" id="cd01168">
    <property type="entry name" value="adenosine_kinase"/>
    <property type="match status" value="1"/>
</dbReference>
<feature type="active site" description="Proton acceptor" evidence="10">
    <location>
        <position position="291"/>
    </location>
</feature>
<dbReference type="AlphaFoldDB" id="A0A5N5QMZ8"/>
<dbReference type="GO" id="GO:0005524">
    <property type="term" value="F:ATP binding"/>
    <property type="evidence" value="ECO:0007669"/>
    <property type="project" value="UniProtKB-UniRule"/>
</dbReference>
<protein>
    <recommendedName>
        <fullName evidence="4 11">Adenosine kinase</fullName>
        <shortName evidence="11">AK</shortName>
        <ecNumber evidence="4 11">2.7.1.20</ecNumber>
    </recommendedName>
    <alternativeName>
        <fullName evidence="11">Adenosine 5'-phosphotransferase</fullName>
    </alternativeName>
</protein>
<keyword evidence="14" id="KW-1185">Reference proteome</keyword>
<evidence type="ECO:0000313" key="13">
    <source>
        <dbReference type="EMBL" id="KAB5593155.1"/>
    </source>
</evidence>
<comment type="catalytic activity">
    <reaction evidence="11">
        <text>adenosine + ATP = AMP + ADP + H(+)</text>
        <dbReference type="Rhea" id="RHEA:20824"/>
        <dbReference type="ChEBI" id="CHEBI:15378"/>
        <dbReference type="ChEBI" id="CHEBI:16335"/>
        <dbReference type="ChEBI" id="CHEBI:30616"/>
        <dbReference type="ChEBI" id="CHEBI:456215"/>
        <dbReference type="ChEBI" id="CHEBI:456216"/>
        <dbReference type="EC" id="2.7.1.20"/>
    </reaction>
</comment>
<evidence type="ECO:0000259" key="12">
    <source>
        <dbReference type="Pfam" id="PF00294"/>
    </source>
</evidence>
<feature type="domain" description="Carbohydrate kinase PfkB" evidence="12">
    <location>
        <begin position="34"/>
        <end position="324"/>
    </location>
</feature>
<name>A0A5N5QMZ8_9AGAM</name>
<dbReference type="Gene3D" id="3.30.1110.10">
    <property type="match status" value="1"/>
</dbReference>
<dbReference type="EC" id="2.7.1.20" evidence="4 11"/>
<dbReference type="SUPFAM" id="SSF53613">
    <property type="entry name" value="Ribokinase-like"/>
    <property type="match status" value="1"/>
</dbReference>
<dbReference type="OrthoDB" id="432447at2759"/>
<dbReference type="EMBL" id="SSOP01000044">
    <property type="protein sequence ID" value="KAB5593155.1"/>
    <property type="molecule type" value="Genomic_DNA"/>
</dbReference>
<evidence type="ECO:0000256" key="1">
    <source>
        <dbReference type="ARBA" id="ARBA00001946"/>
    </source>
</evidence>
<dbReference type="GO" id="GO:0006166">
    <property type="term" value="P:purine ribonucleoside salvage"/>
    <property type="evidence" value="ECO:0007669"/>
    <property type="project" value="UniProtKB-KW"/>
</dbReference>
<dbReference type="UniPathway" id="UPA00588">
    <property type="reaction ID" value="UER00659"/>
</dbReference>
<accession>A0A5N5QMZ8</accession>
<keyword evidence="8 11" id="KW-0418">Kinase</keyword>
<dbReference type="PROSITE" id="PS00584">
    <property type="entry name" value="PFKB_KINASES_2"/>
    <property type="match status" value="1"/>
</dbReference>
<keyword evidence="9 11" id="KW-0067">ATP-binding</keyword>
<reference evidence="13 14" key="1">
    <citation type="journal article" date="2019" name="Fungal Biol. Biotechnol.">
        <title>Draft genome sequence of fastidious pathogen Ceratobasidium theobromae, which causes vascular-streak dieback in Theobroma cacao.</title>
        <authorList>
            <person name="Ali S.S."/>
            <person name="Asman A."/>
            <person name="Shao J."/>
            <person name="Firmansyah A.P."/>
            <person name="Susilo A.W."/>
            <person name="Rosmana A."/>
            <person name="McMahon P."/>
            <person name="Junaid M."/>
            <person name="Guest D."/>
            <person name="Kheng T.Y."/>
            <person name="Meinhardt L.W."/>
            <person name="Bailey B.A."/>
        </authorList>
    </citation>
    <scope>NUCLEOTIDE SEQUENCE [LARGE SCALE GENOMIC DNA]</scope>
    <source>
        <strain evidence="13 14">CT2</strain>
    </source>
</reference>
<comment type="function">
    <text evidence="11">ATP dependent phosphorylation of adenosine and other related nucleoside analogs to monophosphate derivatives.</text>
</comment>
<comment type="caution">
    <text evidence="13">The sequence shown here is derived from an EMBL/GenBank/DDBJ whole genome shotgun (WGS) entry which is preliminary data.</text>
</comment>
<keyword evidence="7 11" id="KW-0547">Nucleotide-binding</keyword>
<gene>
    <name evidence="13" type="ORF">CTheo_3385</name>
</gene>
<evidence type="ECO:0000256" key="5">
    <source>
        <dbReference type="ARBA" id="ARBA00022679"/>
    </source>
</evidence>
<evidence type="ECO:0000256" key="10">
    <source>
        <dbReference type="PIRSR" id="PIRSR601805-1"/>
    </source>
</evidence>
<dbReference type="InterPro" id="IPR029056">
    <property type="entry name" value="Ribokinase-like"/>
</dbReference>
<dbReference type="InterPro" id="IPR011611">
    <property type="entry name" value="PfkB_dom"/>
</dbReference>
<comment type="cofactor">
    <cofactor evidence="1 11">
        <name>Mg(2+)</name>
        <dbReference type="ChEBI" id="CHEBI:18420"/>
    </cofactor>
</comment>
<dbReference type="PANTHER" id="PTHR45769">
    <property type="entry name" value="ADENOSINE KINASE"/>
    <property type="match status" value="1"/>
</dbReference>
<sequence>MGNPLLDMQVTNGEALLKSYKLEANNAILAGPEHMPIYEEIRREHKITYVAGGAAQNAARAAAYVLPPKSVVYTGCVGLDELAVQLRAANEREGVASAYQVKPDKETGACAVVITGHHRSLVTTLRAAEMFNKFHLDSPDVAPLIDAAKVYYVGGFFLTHGVESALEVAKKAAAGSGKIFALNLSAPFICQFFGVQLGQVLPYVDLLFGNESEGAAWAAANGLAPDTPLTAIAKTLANLPKQNPSRQRVVVLTSGPDATIVAKSGDKEEPKTYAVTPLADSEIVDTNGAGDMFAGGYLGAIVAGKPIDEAVEVGHKLGVMCVKQAS</sequence>
<dbReference type="InterPro" id="IPR001805">
    <property type="entry name" value="Adenokinase"/>
</dbReference>
<proteinExistence type="inferred from homology"/>
<keyword evidence="6 11" id="KW-0660">Purine salvage</keyword>
<dbReference type="Proteomes" id="UP000383932">
    <property type="component" value="Unassembled WGS sequence"/>
</dbReference>
<comment type="pathway">
    <text evidence="2 11">Purine metabolism; AMP biosynthesis via salvage pathway; AMP from adenosine: step 1/1.</text>
</comment>
<organism evidence="13 14">
    <name type="scientific">Ceratobasidium theobromae</name>
    <dbReference type="NCBI Taxonomy" id="1582974"/>
    <lineage>
        <taxon>Eukaryota</taxon>
        <taxon>Fungi</taxon>
        <taxon>Dikarya</taxon>
        <taxon>Basidiomycota</taxon>
        <taxon>Agaricomycotina</taxon>
        <taxon>Agaricomycetes</taxon>
        <taxon>Cantharellales</taxon>
        <taxon>Ceratobasidiaceae</taxon>
        <taxon>Ceratobasidium</taxon>
    </lineage>
</organism>
<evidence type="ECO:0000313" key="14">
    <source>
        <dbReference type="Proteomes" id="UP000383932"/>
    </source>
</evidence>
<dbReference type="PANTHER" id="PTHR45769:SF3">
    <property type="entry name" value="ADENOSINE KINASE"/>
    <property type="match status" value="1"/>
</dbReference>
<dbReference type="InterPro" id="IPR002173">
    <property type="entry name" value="Carboh/pur_kinase_PfkB_CS"/>
</dbReference>
<dbReference type="Pfam" id="PF00294">
    <property type="entry name" value="PfkB"/>
    <property type="match status" value="1"/>
</dbReference>
<keyword evidence="5 11" id="KW-0808">Transferase</keyword>
<dbReference type="PRINTS" id="PR00989">
    <property type="entry name" value="ADENOKINASE"/>
</dbReference>
<dbReference type="GO" id="GO:0005829">
    <property type="term" value="C:cytosol"/>
    <property type="evidence" value="ECO:0007669"/>
    <property type="project" value="TreeGrafter"/>
</dbReference>
<evidence type="ECO:0000256" key="4">
    <source>
        <dbReference type="ARBA" id="ARBA00012119"/>
    </source>
</evidence>
<evidence type="ECO:0000256" key="9">
    <source>
        <dbReference type="ARBA" id="ARBA00022840"/>
    </source>
</evidence>